<keyword evidence="2 6" id="KW-0808">Transferase</keyword>
<dbReference type="InterPro" id="IPR002052">
    <property type="entry name" value="DNA_methylase_N6_adenine_CS"/>
</dbReference>
<dbReference type="PANTHER" id="PTHR13370:SF3">
    <property type="entry name" value="TRNA (GUANINE(10)-N2)-METHYLTRANSFERASE HOMOLOG"/>
    <property type="match status" value="1"/>
</dbReference>
<keyword evidence="1 6" id="KW-0489">Methyltransferase</keyword>
<dbReference type="PROSITE" id="PS00092">
    <property type="entry name" value="N6_MTASE"/>
    <property type="match status" value="1"/>
</dbReference>
<feature type="domain" description="tRNA (guanine(10)-N(2))-methyltransferase TRMT11 N-terminal" evidence="5">
    <location>
        <begin position="118"/>
        <end position="196"/>
    </location>
</feature>
<evidence type="ECO:0000313" key="7">
    <source>
        <dbReference type="Proteomes" id="UP000660262"/>
    </source>
</evidence>
<dbReference type="GO" id="GO:0005737">
    <property type="term" value="C:cytoplasm"/>
    <property type="evidence" value="ECO:0007669"/>
    <property type="project" value="TreeGrafter"/>
</dbReference>
<dbReference type="GO" id="GO:0032259">
    <property type="term" value="P:methylation"/>
    <property type="evidence" value="ECO:0007669"/>
    <property type="project" value="UniProtKB-KW"/>
</dbReference>
<dbReference type="Gene3D" id="3.40.50.150">
    <property type="entry name" value="Vaccinia Virus protein VP39"/>
    <property type="match status" value="1"/>
</dbReference>
<proteinExistence type="predicted"/>
<dbReference type="GO" id="GO:0043527">
    <property type="term" value="C:tRNA methyltransferase complex"/>
    <property type="evidence" value="ECO:0007669"/>
    <property type="project" value="UniProtKB-ARBA"/>
</dbReference>
<dbReference type="PIRSF" id="PIRSF017259">
    <property type="entry name" value="tRNA_mtfrase_TRM11"/>
    <property type="match status" value="1"/>
</dbReference>
<comment type="caution">
    <text evidence="6">The sequence shown here is derived from an EMBL/GenBank/DDBJ whole genome shotgun (WGS) entry which is preliminary data.</text>
</comment>
<dbReference type="InterPro" id="IPR029063">
    <property type="entry name" value="SAM-dependent_MTases_sf"/>
</dbReference>
<evidence type="ECO:0000256" key="3">
    <source>
        <dbReference type="SAM" id="MobiDB-lite"/>
    </source>
</evidence>
<protein>
    <submittedName>
        <fullName evidence="6">tRNA methyltransferase 11</fullName>
    </submittedName>
</protein>
<dbReference type="AlphaFoldDB" id="A0A830HQ30"/>
<evidence type="ECO:0000256" key="2">
    <source>
        <dbReference type="ARBA" id="ARBA00022679"/>
    </source>
</evidence>
<sequence>MSYLVVFHHTHRDFSLAELASTLSLARGFLVGSTPDSGSAGCGSAGCGPRGGSSTGSQLRSLANNVSSTHYDCLDAASRLLASSGPQKRGVPYLVDRHAAHQLKARVPDALTPMGAAAPVYYVPFQSEQEAAQAAQRAMLLNTIVDVWGSGASVDEAINSATPHPDALKSHKTFRVDIISHGAQLSRKERMDTIERVVRDTRALDNLTVALSAPDVVVAVVVVDSLTMDLSKTNILPKEEKYMPKRARRRLERMRIASESAGDDSTPTPQEQRQHEEAPRVIHWFVGKVVAESRRNEQVNAVLPVSKRRYIANTSMNAEMACIMSNLGLVKPGSFVCDPYVGTASILLSVSLHGGHTMGFDIDGRVLRGSGKVWAPPEAYDSLSDKERACGKAKGYQESAADRERLARQLGELPLLDESSSGMKLAVSPWINFRDTGLRPPVGLCQGDATRLPFRGNARGLFDAIITDPPYGVRERSRKVEAKDVDRQKYGDNHSVSTSRCEVDEVFEHLLWNAAHLLRVGARLVCFLPVQREDYTPSTRPANVCLELLHDCEDVLQSKFARRLLVYVKRRDPTDEEWTTWLHYRDARARGAAIVQQEKEQQQSR</sequence>
<dbReference type="Pfam" id="PF01170">
    <property type="entry name" value="UPF0020"/>
    <property type="match status" value="1"/>
</dbReference>
<feature type="domain" description="Ribosomal RNA large subunit methyltransferase K/L-like methyltransferase" evidence="4">
    <location>
        <begin position="307"/>
        <end position="478"/>
    </location>
</feature>
<dbReference type="InterPro" id="IPR059073">
    <property type="entry name" value="TRMT11_N"/>
</dbReference>
<evidence type="ECO:0000313" key="6">
    <source>
        <dbReference type="EMBL" id="GHP07551.1"/>
    </source>
</evidence>
<dbReference type="EMBL" id="BNJQ01000017">
    <property type="protein sequence ID" value="GHP07551.1"/>
    <property type="molecule type" value="Genomic_DNA"/>
</dbReference>
<keyword evidence="7" id="KW-1185">Reference proteome</keyword>
<dbReference type="Proteomes" id="UP000660262">
    <property type="component" value="Unassembled WGS sequence"/>
</dbReference>
<dbReference type="GO" id="GO:0003676">
    <property type="term" value="F:nucleic acid binding"/>
    <property type="evidence" value="ECO:0007669"/>
    <property type="project" value="InterPro"/>
</dbReference>
<evidence type="ECO:0000259" key="5">
    <source>
        <dbReference type="Pfam" id="PF25904"/>
    </source>
</evidence>
<dbReference type="SUPFAM" id="SSF53335">
    <property type="entry name" value="S-adenosyl-L-methionine-dependent methyltransferases"/>
    <property type="match status" value="1"/>
</dbReference>
<gene>
    <name evidence="6" type="ORF">PPROV_000629300</name>
</gene>
<accession>A0A830HQ30</accession>
<evidence type="ECO:0000256" key="1">
    <source>
        <dbReference type="ARBA" id="ARBA00022603"/>
    </source>
</evidence>
<dbReference type="InterPro" id="IPR000241">
    <property type="entry name" value="RlmKL-like_Mtase"/>
</dbReference>
<organism evidence="6 7">
    <name type="scientific">Pycnococcus provasolii</name>
    <dbReference type="NCBI Taxonomy" id="41880"/>
    <lineage>
        <taxon>Eukaryota</taxon>
        <taxon>Viridiplantae</taxon>
        <taxon>Chlorophyta</taxon>
        <taxon>Pseudoscourfieldiophyceae</taxon>
        <taxon>Pseudoscourfieldiales</taxon>
        <taxon>Pycnococcaceae</taxon>
        <taxon>Pycnococcus</taxon>
    </lineage>
</organism>
<dbReference type="Pfam" id="PF25904">
    <property type="entry name" value="Tmrp11_N"/>
    <property type="match status" value="1"/>
</dbReference>
<dbReference type="OrthoDB" id="296065at2759"/>
<dbReference type="PANTHER" id="PTHR13370">
    <property type="entry name" value="RNA METHYLASE-RELATED"/>
    <property type="match status" value="1"/>
</dbReference>
<name>A0A830HQ30_9CHLO</name>
<dbReference type="GO" id="GO:0008168">
    <property type="term" value="F:methyltransferase activity"/>
    <property type="evidence" value="ECO:0007669"/>
    <property type="project" value="UniProtKB-KW"/>
</dbReference>
<evidence type="ECO:0000259" key="4">
    <source>
        <dbReference type="Pfam" id="PF01170"/>
    </source>
</evidence>
<reference evidence="6" key="1">
    <citation type="submission" date="2020-10" db="EMBL/GenBank/DDBJ databases">
        <title>Unveiling of a novel bifunctional photoreceptor, Dualchrome1, isolated from a cosmopolitan green alga.</title>
        <authorList>
            <person name="Suzuki S."/>
            <person name="Kawachi M."/>
        </authorList>
    </citation>
    <scope>NUCLEOTIDE SEQUENCE</scope>
    <source>
        <strain evidence="6">NIES 2893</strain>
    </source>
</reference>
<feature type="region of interest" description="Disordered" evidence="3">
    <location>
        <begin position="257"/>
        <end position="277"/>
    </location>
</feature>